<dbReference type="AlphaFoldDB" id="A0AA88YUA8"/>
<dbReference type="Proteomes" id="UP001186944">
    <property type="component" value="Unassembled WGS sequence"/>
</dbReference>
<dbReference type="GO" id="GO:0042796">
    <property type="term" value="P:snRNA transcription by RNA polymerase III"/>
    <property type="evidence" value="ECO:0007669"/>
    <property type="project" value="TreeGrafter"/>
</dbReference>
<name>A0AA88YUA8_PINIB</name>
<protein>
    <recommendedName>
        <fullName evidence="4">snRNA-activating protein complex subunit 1</fullName>
    </recommendedName>
</protein>
<gene>
    <name evidence="2" type="ORF">FSP39_018062</name>
</gene>
<dbReference type="PANTHER" id="PTHR15131">
    <property type="entry name" value="SMALL NUCLEAR RNA ACTIVATING COMPLEX, POLYPEPTIDE 1"/>
    <property type="match status" value="1"/>
</dbReference>
<dbReference type="GO" id="GO:0019185">
    <property type="term" value="C:snRNA-activating protein complex"/>
    <property type="evidence" value="ECO:0007669"/>
    <property type="project" value="TreeGrafter"/>
</dbReference>
<comment type="caution">
    <text evidence="2">The sequence shown here is derived from an EMBL/GenBank/DDBJ whole genome shotgun (WGS) entry which is preliminary data.</text>
</comment>
<accession>A0AA88YUA8</accession>
<proteinExistence type="predicted"/>
<feature type="compositionally biased region" description="Basic and acidic residues" evidence="1">
    <location>
        <begin position="321"/>
        <end position="334"/>
    </location>
</feature>
<feature type="region of interest" description="Disordered" evidence="1">
    <location>
        <begin position="241"/>
        <end position="465"/>
    </location>
</feature>
<dbReference type="EMBL" id="VSWD01000001">
    <property type="protein sequence ID" value="KAK3108890.1"/>
    <property type="molecule type" value="Genomic_DNA"/>
</dbReference>
<sequence>MGRTRVEPPANVTAGVRSDFEQLLQRFTDTETVRYENFAAIWRDMKMTFLFAGRLNDRETREFTEDCLHIALQYYLPPYNFQVRVGGLYLLYGLYMTQPLVVKAKIRVTPEKWDSIVEFQGEAHRQEHLDVDYVFHKLRVVRAFLFCATPTEAVILEKPSVGDEATESDQFKEEQSILYTLFSTDVLEQMAAVHHNYHKVKVGMEGEDAQNPAKSLDVINKELIPTVTKAIVHYQMKRKAANSSQKKSGFTDDEEDPNDPDYNIYDTKEDIGGRSKKKRLKAKAFQNVAETKSARQRKRLKKEESTSGEEVTTPSKKRKATAKENIYEADEMSKEFQTQGQTSEQTSSQLLSMPVLDIVDDVQDKSPPPPKKGGKTKGKKTPDSDTQPIKPVSVTKNSKAGKGKKIKEEKLTSETVKSDGEEGNVKPVKIRKGKGGSSYRVKPVKVKQETTEASGDTVKEKSAEKNKGKVMFIGDIYIYTQGEVNSQC</sequence>
<dbReference type="GO" id="GO:0042795">
    <property type="term" value="P:snRNA transcription by RNA polymerase II"/>
    <property type="evidence" value="ECO:0007669"/>
    <property type="project" value="TreeGrafter"/>
</dbReference>
<dbReference type="InterPro" id="IPR019188">
    <property type="entry name" value="SNAPC1"/>
</dbReference>
<dbReference type="PANTHER" id="PTHR15131:SF3">
    <property type="entry name" value="SNRNA-ACTIVATING PROTEIN COMPLEX SUBUNIT 1"/>
    <property type="match status" value="1"/>
</dbReference>
<evidence type="ECO:0000256" key="1">
    <source>
        <dbReference type="SAM" id="MobiDB-lite"/>
    </source>
</evidence>
<feature type="compositionally biased region" description="Low complexity" evidence="1">
    <location>
        <begin position="337"/>
        <end position="349"/>
    </location>
</feature>
<organism evidence="2 3">
    <name type="scientific">Pinctada imbricata</name>
    <name type="common">Atlantic pearl-oyster</name>
    <name type="synonym">Pinctada martensii</name>
    <dbReference type="NCBI Taxonomy" id="66713"/>
    <lineage>
        <taxon>Eukaryota</taxon>
        <taxon>Metazoa</taxon>
        <taxon>Spiralia</taxon>
        <taxon>Lophotrochozoa</taxon>
        <taxon>Mollusca</taxon>
        <taxon>Bivalvia</taxon>
        <taxon>Autobranchia</taxon>
        <taxon>Pteriomorphia</taxon>
        <taxon>Pterioida</taxon>
        <taxon>Pterioidea</taxon>
        <taxon>Pteriidae</taxon>
        <taxon>Pinctada</taxon>
    </lineage>
</organism>
<feature type="compositionally biased region" description="Basic and acidic residues" evidence="1">
    <location>
        <begin position="406"/>
        <end position="424"/>
    </location>
</feature>
<dbReference type="GO" id="GO:0043565">
    <property type="term" value="F:sequence-specific DNA binding"/>
    <property type="evidence" value="ECO:0007669"/>
    <property type="project" value="TreeGrafter"/>
</dbReference>
<evidence type="ECO:0008006" key="4">
    <source>
        <dbReference type="Google" id="ProtNLM"/>
    </source>
</evidence>
<keyword evidence="3" id="KW-1185">Reference proteome</keyword>
<dbReference type="Pfam" id="PF09808">
    <property type="entry name" value="SNAPC1"/>
    <property type="match status" value="1"/>
</dbReference>
<reference evidence="2" key="1">
    <citation type="submission" date="2019-08" db="EMBL/GenBank/DDBJ databases">
        <title>The improved chromosome-level genome for the pearl oyster Pinctada fucata martensii using PacBio sequencing and Hi-C.</title>
        <authorList>
            <person name="Zheng Z."/>
        </authorList>
    </citation>
    <scope>NUCLEOTIDE SEQUENCE</scope>
    <source>
        <strain evidence="2">ZZ-2019</strain>
        <tissue evidence="2">Adductor muscle</tissue>
    </source>
</reference>
<evidence type="ECO:0000313" key="3">
    <source>
        <dbReference type="Proteomes" id="UP001186944"/>
    </source>
</evidence>
<evidence type="ECO:0000313" key="2">
    <source>
        <dbReference type="EMBL" id="KAK3108890.1"/>
    </source>
</evidence>